<accession>A0ABT6N1V2</accession>
<comment type="caution">
    <text evidence="2">The sequence shown here is derived from an EMBL/GenBank/DDBJ whole genome shotgun (WGS) entry which is preliminary data.</text>
</comment>
<sequence length="355" mass="38439">MKHWSGYRAIAAALLIAAAPAPQSDAVTPLAPILAAAPKVTIRKGNLGVTIALPDPARGFYRSTRFDWSGMITDVTRGSADFYGLWADGVDPGVRDFVDGPDGVIVGPRNAATGPAEEFANRDGETVPGYDTTPAGGTFIKIGVGRLRKPDDRPYDHFAAYDIVDGGRWRIWRGSDRIVFTQRLAPDAVGYGYEYRKTIRLLPGGVMIIAHRLRNIGTRPIKTQVYTHNFARFDGAEIGPGVRVHFPYPAAGPVSDPRLAALDGADLRYLRPLAAGDRVQLPPLPGDPHSSADRFRVEGANGASITMQADVPLVRTAFWSIRRAVAVEPFVAIDVAPGAEQSWSWRYVYAAPPAR</sequence>
<protein>
    <recommendedName>
        <fullName evidence="4">DUF4861 domain-containing protein</fullName>
    </recommendedName>
</protein>
<reference evidence="2" key="1">
    <citation type="submission" date="2023-04" db="EMBL/GenBank/DDBJ databases">
        <title>Sphingomonas sp. MAHUQ-71 isolated from rice field.</title>
        <authorList>
            <person name="Huq M.A."/>
        </authorList>
    </citation>
    <scope>NUCLEOTIDE SEQUENCE</scope>
    <source>
        <strain evidence="2">MAHUQ-71</strain>
    </source>
</reference>
<gene>
    <name evidence="2" type="ORF">QGN17_10980</name>
</gene>
<evidence type="ECO:0000256" key="1">
    <source>
        <dbReference type="SAM" id="SignalP"/>
    </source>
</evidence>
<dbReference type="RefSeq" id="WP_281044524.1">
    <property type="nucleotide sequence ID" value="NZ_JARYGZ010000001.1"/>
</dbReference>
<name>A0ABT6N1V2_9SPHN</name>
<feature type="signal peptide" evidence="1">
    <location>
        <begin position="1"/>
        <end position="26"/>
    </location>
</feature>
<evidence type="ECO:0000313" key="3">
    <source>
        <dbReference type="Proteomes" id="UP001160625"/>
    </source>
</evidence>
<feature type="chain" id="PRO_5045564947" description="DUF4861 domain-containing protein" evidence="1">
    <location>
        <begin position="27"/>
        <end position="355"/>
    </location>
</feature>
<evidence type="ECO:0000313" key="2">
    <source>
        <dbReference type="EMBL" id="MDH7639254.1"/>
    </source>
</evidence>
<dbReference type="Proteomes" id="UP001160625">
    <property type="component" value="Unassembled WGS sequence"/>
</dbReference>
<keyword evidence="1" id="KW-0732">Signal</keyword>
<evidence type="ECO:0008006" key="4">
    <source>
        <dbReference type="Google" id="ProtNLM"/>
    </source>
</evidence>
<keyword evidence="3" id="KW-1185">Reference proteome</keyword>
<proteinExistence type="predicted"/>
<dbReference type="EMBL" id="JARYGZ010000001">
    <property type="protein sequence ID" value="MDH7639254.1"/>
    <property type="molecule type" value="Genomic_DNA"/>
</dbReference>
<organism evidence="2 3">
    <name type="scientific">Sphingomonas oryzagri</name>
    <dbReference type="NCBI Taxonomy" id="3042314"/>
    <lineage>
        <taxon>Bacteria</taxon>
        <taxon>Pseudomonadati</taxon>
        <taxon>Pseudomonadota</taxon>
        <taxon>Alphaproteobacteria</taxon>
        <taxon>Sphingomonadales</taxon>
        <taxon>Sphingomonadaceae</taxon>
        <taxon>Sphingomonas</taxon>
    </lineage>
</organism>